<comment type="caution">
    <text evidence="1">The sequence shown here is derived from an EMBL/GenBank/DDBJ whole genome shotgun (WGS) entry which is preliminary data.</text>
</comment>
<accession>A0A0F9YD95</accession>
<reference evidence="1" key="1">
    <citation type="journal article" date="2015" name="Nature">
        <title>Complex archaea that bridge the gap between prokaryotes and eukaryotes.</title>
        <authorList>
            <person name="Spang A."/>
            <person name="Saw J.H."/>
            <person name="Jorgensen S.L."/>
            <person name="Zaremba-Niedzwiedzka K."/>
            <person name="Martijn J."/>
            <person name="Lind A.E."/>
            <person name="van Eijk R."/>
            <person name="Schleper C."/>
            <person name="Guy L."/>
            <person name="Ettema T.J."/>
        </authorList>
    </citation>
    <scope>NUCLEOTIDE SEQUENCE</scope>
</reference>
<gene>
    <name evidence="1" type="ORF">LCGC14_0104040</name>
</gene>
<dbReference type="EMBL" id="LAZR01000030">
    <property type="protein sequence ID" value="KKO02449.1"/>
    <property type="molecule type" value="Genomic_DNA"/>
</dbReference>
<name>A0A0F9YD95_9ZZZZ</name>
<proteinExistence type="predicted"/>
<protein>
    <submittedName>
        <fullName evidence="1">Uncharacterized protein</fullName>
    </submittedName>
</protein>
<evidence type="ECO:0000313" key="1">
    <source>
        <dbReference type="EMBL" id="KKO02449.1"/>
    </source>
</evidence>
<organism evidence="1">
    <name type="scientific">marine sediment metagenome</name>
    <dbReference type="NCBI Taxonomy" id="412755"/>
    <lineage>
        <taxon>unclassified sequences</taxon>
        <taxon>metagenomes</taxon>
        <taxon>ecological metagenomes</taxon>
    </lineage>
</organism>
<sequence>MFTKLRRIYIKETRFDWTVFAANVVGGAIVALAFTQARATGADAIMQLAHAGF</sequence>
<dbReference type="AlphaFoldDB" id="A0A0F9YD95"/>